<evidence type="ECO:0000313" key="2">
    <source>
        <dbReference type="EMBL" id="CAG6589618.1"/>
    </source>
</evidence>
<dbReference type="EMBL" id="HBUE01217172">
    <property type="protein sequence ID" value="CAG6537608.1"/>
    <property type="molecule type" value="Transcribed_RNA"/>
</dbReference>
<evidence type="ECO:0000256" key="1">
    <source>
        <dbReference type="SAM" id="MobiDB-lite"/>
    </source>
</evidence>
<accession>A0A8D8KGF2</accession>
<reference evidence="2" key="1">
    <citation type="submission" date="2021-05" db="EMBL/GenBank/DDBJ databases">
        <authorList>
            <person name="Alioto T."/>
            <person name="Alioto T."/>
            <person name="Gomez Garrido J."/>
        </authorList>
    </citation>
    <scope>NUCLEOTIDE SEQUENCE</scope>
</reference>
<proteinExistence type="predicted"/>
<feature type="compositionally biased region" description="Basic and acidic residues" evidence="1">
    <location>
        <begin position="196"/>
        <end position="214"/>
    </location>
</feature>
<feature type="compositionally biased region" description="Basic residues" evidence="1">
    <location>
        <begin position="101"/>
        <end position="114"/>
    </location>
</feature>
<name>A0A8D8KGF2_CULPI</name>
<dbReference type="EMBL" id="HBUE01217178">
    <property type="protein sequence ID" value="CAG6537610.1"/>
    <property type="molecule type" value="Transcribed_RNA"/>
</dbReference>
<feature type="compositionally biased region" description="Polar residues" evidence="1">
    <location>
        <begin position="164"/>
        <end position="174"/>
    </location>
</feature>
<dbReference type="EMBL" id="HBUE01323731">
    <property type="protein sequence ID" value="CAG6589620.1"/>
    <property type="molecule type" value="Transcribed_RNA"/>
</dbReference>
<sequence>MFDVDVQLAVPEWVRQWCGYAADFPPEGTNRVRERGRNEAQKVVQDWHAQGQTHSDSPSRIRSEAHLPQHAGSRGDLGRIDGLGAQQQRRNVDAVGQLVQHRRPQGPPISRRHVQPSYVAAKTEPSPAEPSATATPRRPGRQGGNLPRVRVRMSHRASEAHPGQGQTATVQNARLRSHVQLQAGLERQTVRVPPGHPERGLPNDKRHIGDQQQQ</sequence>
<feature type="region of interest" description="Disordered" evidence="1">
    <location>
        <begin position="101"/>
        <end position="214"/>
    </location>
</feature>
<dbReference type="AlphaFoldDB" id="A0A8D8KGF2"/>
<protein>
    <submittedName>
        <fullName evidence="2">(northern house mosquito) hypothetical protein</fullName>
    </submittedName>
</protein>
<dbReference type="EMBL" id="HBUE01323725">
    <property type="protein sequence ID" value="CAG6589618.1"/>
    <property type="molecule type" value="Transcribed_RNA"/>
</dbReference>
<feature type="compositionally biased region" description="Low complexity" evidence="1">
    <location>
        <begin position="123"/>
        <end position="137"/>
    </location>
</feature>
<organism evidence="2">
    <name type="scientific">Culex pipiens</name>
    <name type="common">House mosquito</name>
    <dbReference type="NCBI Taxonomy" id="7175"/>
    <lineage>
        <taxon>Eukaryota</taxon>
        <taxon>Metazoa</taxon>
        <taxon>Ecdysozoa</taxon>
        <taxon>Arthropoda</taxon>
        <taxon>Hexapoda</taxon>
        <taxon>Insecta</taxon>
        <taxon>Pterygota</taxon>
        <taxon>Neoptera</taxon>
        <taxon>Endopterygota</taxon>
        <taxon>Diptera</taxon>
        <taxon>Nematocera</taxon>
        <taxon>Culicoidea</taxon>
        <taxon>Culicidae</taxon>
        <taxon>Culicinae</taxon>
        <taxon>Culicini</taxon>
        <taxon>Culex</taxon>
        <taxon>Culex</taxon>
    </lineage>
</organism>